<evidence type="ECO:0000256" key="4">
    <source>
        <dbReference type="ARBA" id="ARBA00022741"/>
    </source>
</evidence>
<sequence length="959" mass="100955">PSRLVKESAGEITGQVEKVVTGAEVVRAFHQEQREWEHYRTLACRQYSAAMWVSRLSARFRPALTSIPNIALVVTIAVGGWLAITGKLSAGEFLTVATYVTMLARLSRLAASMLVSLHTTAPSVDRVFELIDLPAMSTSSASPSSNTSTQSPALRGTITMPWGKDIDLDIPHGCKVLVTGPAGSGKTILAQALAGQHSPATPRLTGAQPPDAILVTEDPFIFTGTVAYNLRLGHPATDAELAEALRLAALDHDIATIGGLQARLGTGAAGLSGGQRQRLGIARAVLRRSSTLIFDSTTSALDPRTEARVLAHLNNLPWNPTVILVSHRESTHGWVPDQTITLPPAPTGAPTDPQSQTPAESTSTHLEPPTIPDADPATGELTGPFALKDMFALAPGLVAAAVATLLISTAADMALPAMIRHALDGGVTQSNTTTVLQTAAAALVVVLTSWAALAATEVITSLAGEKMLYALRLRMFHHLHNLDLVWLNSRPAGAITTRLTTDIDTLSTFLQSGLSQSIASVTVLLGISTALVMINPVLAAVVMAWVPAIAIATVIFRRISKRLYRAARRQISHVNAVYQEAVAAKQTAQAYRFVPHLLDTLCEGSASYVRVRTQNQAAVSVYFPSINLLTQLAQVAVIGVGTHLVSTGAATQGAVIAFSLYISLFFSPIQQLSQVFDQFQQATVSAERISEFLATPPATPPAPEGALPLSASPVLDFAGVSFSYSSGDDATAAAHLSHNFSGLTAIVGTTGAGKSTVIRLAARFLEPQSGSITADGFKITTISAGSWRRHIGIVPQQPHLFDGTIATNIAYGQPTATRADVRGALERIGGLGVIDTIPGGLDAPIGPGHPPLSTGQRHIVALARAELLRPAVMLLDEPTANLNDADDAAVWDALRAAAAGRTALVVSHKLRIARHADHVVVMEAGRIVEEGTHSQLMQRGGAYSRLWQAEATAEPEGGT</sequence>
<feature type="domain" description="ABC transporter" evidence="10">
    <location>
        <begin position="147"/>
        <end position="369"/>
    </location>
</feature>
<feature type="domain" description="ABC transmembrane type-1" evidence="11">
    <location>
        <begin position="399"/>
        <end position="681"/>
    </location>
</feature>
<keyword evidence="2" id="KW-0813">Transport</keyword>
<dbReference type="GO" id="GO:0005524">
    <property type="term" value="F:ATP binding"/>
    <property type="evidence" value="ECO:0007669"/>
    <property type="project" value="UniProtKB-KW"/>
</dbReference>
<dbReference type="InterPro" id="IPR017871">
    <property type="entry name" value="ABC_transporter-like_CS"/>
</dbReference>
<dbReference type="InterPro" id="IPR036640">
    <property type="entry name" value="ABC1_TM_sf"/>
</dbReference>
<evidence type="ECO:0000256" key="6">
    <source>
        <dbReference type="ARBA" id="ARBA00022989"/>
    </source>
</evidence>
<dbReference type="SMART" id="SM00382">
    <property type="entry name" value="AAA"/>
    <property type="match status" value="2"/>
</dbReference>
<feature type="transmembrane region" description="Helical" evidence="9">
    <location>
        <begin position="439"/>
        <end position="464"/>
    </location>
</feature>
<evidence type="ECO:0000313" key="12">
    <source>
        <dbReference type="EMBL" id="HIW96656.1"/>
    </source>
</evidence>
<dbReference type="PROSITE" id="PS50893">
    <property type="entry name" value="ABC_TRANSPORTER_2"/>
    <property type="match status" value="2"/>
</dbReference>
<feature type="region of interest" description="Disordered" evidence="8">
    <location>
        <begin position="334"/>
        <end position="379"/>
    </location>
</feature>
<dbReference type="InterPro" id="IPR011527">
    <property type="entry name" value="ABC1_TM_dom"/>
</dbReference>
<dbReference type="PROSITE" id="PS50929">
    <property type="entry name" value="ABC_TM1F"/>
    <property type="match status" value="2"/>
</dbReference>
<dbReference type="PANTHER" id="PTHR43394:SF1">
    <property type="entry name" value="ATP-BINDING CASSETTE SUB-FAMILY B MEMBER 10, MITOCHONDRIAL"/>
    <property type="match status" value="1"/>
</dbReference>
<dbReference type="InterPro" id="IPR003593">
    <property type="entry name" value="AAA+_ATPase"/>
</dbReference>
<evidence type="ECO:0000256" key="1">
    <source>
        <dbReference type="ARBA" id="ARBA00004651"/>
    </source>
</evidence>
<keyword evidence="7 9" id="KW-0472">Membrane</keyword>
<dbReference type="SUPFAM" id="SSF90123">
    <property type="entry name" value="ABC transporter transmembrane region"/>
    <property type="match status" value="2"/>
</dbReference>
<dbReference type="EMBL" id="DXFZ01000111">
    <property type="protein sequence ID" value="HIW96656.1"/>
    <property type="molecule type" value="Genomic_DNA"/>
</dbReference>
<keyword evidence="4" id="KW-0547">Nucleotide-binding</keyword>
<dbReference type="FunFam" id="3.40.50.300:FF:000604">
    <property type="entry name" value="ABC transporter B family member 28"/>
    <property type="match status" value="1"/>
</dbReference>
<comment type="subcellular location">
    <subcellularLocation>
        <location evidence="1">Cell membrane</location>
        <topology evidence="1">Multi-pass membrane protein</topology>
    </subcellularLocation>
</comment>
<dbReference type="Pfam" id="PF00005">
    <property type="entry name" value="ABC_tran"/>
    <property type="match status" value="2"/>
</dbReference>
<feature type="domain" description="ABC transmembrane type-1" evidence="11">
    <location>
        <begin position="1"/>
        <end position="119"/>
    </location>
</feature>
<reference evidence="12" key="1">
    <citation type="journal article" date="2021" name="PeerJ">
        <title>Extensive microbial diversity within the chicken gut microbiome revealed by metagenomics and culture.</title>
        <authorList>
            <person name="Gilroy R."/>
            <person name="Ravi A."/>
            <person name="Getino M."/>
            <person name="Pursley I."/>
            <person name="Horton D.L."/>
            <person name="Alikhan N.F."/>
            <person name="Baker D."/>
            <person name="Gharbi K."/>
            <person name="Hall N."/>
            <person name="Watson M."/>
            <person name="Adriaenssens E.M."/>
            <person name="Foster-Nyarko E."/>
            <person name="Jarju S."/>
            <person name="Secka A."/>
            <person name="Antonio M."/>
            <person name="Oren A."/>
            <person name="Chaudhuri R.R."/>
            <person name="La Ragione R."/>
            <person name="Hildebrand F."/>
            <person name="Pallen M.J."/>
        </authorList>
    </citation>
    <scope>NUCLEOTIDE SEQUENCE</scope>
    <source>
        <strain evidence="12">4376</strain>
    </source>
</reference>
<comment type="caution">
    <text evidence="12">The sequence shown here is derived from an EMBL/GenBank/DDBJ whole genome shotgun (WGS) entry which is preliminary data.</text>
</comment>
<dbReference type="Pfam" id="PF00664">
    <property type="entry name" value="ABC_membrane"/>
    <property type="match status" value="2"/>
</dbReference>
<evidence type="ECO:0000256" key="5">
    <source>
        <dbReference type="ARBA" id="ARBA00022840"/>
    </source>
</evidence>
<dbReference type="PROSITE" id="PS00211">
    <property type="entry name" value="ABC_TRANSPORTER_1"/>
    <property type="match status" value="1"/>
</dbReference>
<feature type="transmembrane region" description="Helical" evidence="9">
    <location>
        <begin position="397"/>
        <end position="419"/>
    </location>
</feature>
<dbReference type="CDD" id="cd18546">
    <property type="entry name" value="ABC_6TM_Rv0194_D2_like"/>
    <property type="match status" value="1"/>
</dbReference>
<feature type="transmembrane region" description="Helical" evidence="9">
    <location>
        <begin position="540"/>
        <end position="559"/>
    </location>
</feature>
<dbReference type="Proteomes" id="UP000824189">
    <property type="component" value="Unassembled WGS sequence"/>
</dbReference>
<keyword evidence="3 9" id="KW-0812">Transmembrane</keyword>
<feature type="non-terminal residue" evidence="12">
    <location>
        <position position="1"/>
    </location>
</feature>
<dbReference type="Gene3D" id="1.20.1560.10">
    <property type="entry name" value="ABC transporter type 1, transmembrane domain"/>
    <property type="match status" value="2"/>
</dbReference>
<keyword evidence="5 12" id="KW-0067">ATP-binding</keyword>
<dbReference type="GO" id="GO:0005737">
    <property type="term" value="C:cytoplasm"/>
    <property type="evidence" value="ECO:0007669"/>
    <property type="project" value="UniProtKB-ARBA"/>
</dbReference>
<name>A0A9D1S1N0_9CORY</name>
<dbReference type="GO" id="GO:0005886">
    <property type="term" value="C:plasma membrane"/>
    <property type="evidence" value="ECO:0007669"/>
    <property type="project" value="UniProtKB-SubCell"/>
</dbReference>
<evidence type="ECO:0000256" key="9">
    <source>
        <dbReference type="SAM" id="Phobius"/>
    </source>
</evidence>
<evidence type="ECO:0000259" key="11">
    <source>
        <dbReference type="PROSITE" id="PS50929"/>
    </source>
</evidence>
<protein>
    <submittedName>
        <fullName evidence="12">ABC transporter ATP-binding protein/permease</fullName>
    </submittedName>
</protein>
<dbReference type="InterPro" id="IPR027417">
    <property type="entry name" value="P-loop_NTPase"/>
</dbReference>
<dbReference type="InterPro" id="IPR039421">
    <property type="entry name" value="Type_1_exporter"/>
</dbReference>
<feature type="domain" description="ABC transporter" evidence="10">
    <location>
        <begin position="715"/>
        <end position="949"/>
    </location>
</feature>
<evidence type="ECO:0000256" key="8">
    <source>
        <dbReference type="SAM" id="MobiDB-lite"/>
    </source>
</evidence>
<accession>A0A9D1S1N0</accession>
<reference evidence="12" key="2">
    <citation type="submission" date="2021-04" db="EMBL/GenBank/DDBJ databases">
        <authorList>
            <person name="Gilroy R."/>
        </authorList>
    </citation>
    <scope>NUCLEOTIDE SEQUENCE</scope>
    <source>
        <strain evidence="12">4376</strain>
    </source>
</reference>
<evidence type="ECO:0000256" key="7">
    <source>
        <dbReference type="ARBA" id="ARBA00023136"/>
    </source>
</evidence>
<dbReference type="InterPro" id="IPR003439">
    <property type="entry name" value="ABC_transporter-like_ATP-bd"/>
</dbReference>
<dbReference type="AlphaFoldDB" id="A0A9D1S1N0"/>
<evidence type="ECO:0000259" key="10">
    <source>
        <dbReference type="PROSITE" id="PS50893"/>
    </source>
</evidence>
<evidence type="ECO:0000256" key="3">
    <source>
        <dbReference type="ARBA" id="ARBA00022692"/>
    </source>
</evidence>
<dbReference type="GO" id="GO:0016887">
    <property type="term" value="F:ATP hydrolysis activity"/>
    <property type="evidence" value="ECO:0007669"/>
    <property type="project" value="InterPro"/>
</dbReference>
<gene>
    <name evidence="12" type="ORF">H9867_09315</name>
</gene>
<dbReference type="PANTHER" id="PTHR43394">
    <property type="entry name" value="ATP-DEPENDENT PERMEASE MDL1, MITOCHONDRIAL"/>
    <property type="match status" value="1"/>
</dbReference>
<evidence type="ECO:0000256" key="2">
    <source>
        <dbReference type="ARBA" id="ARBA00022448"/>
    </source>
</evidence>
<dbReference type="GO" id="GO:0015421">
    <property type="term" value="F:ABC-type oligopeptide transporter activity"/>
    <property type="evidence" value="ECO:0007669"/>
    <property type="project" value="TreeGrafter"/>
</dbReference>
<evidence type="ECO:0000313" key="13">
    <source>
        <dbReference type="Proteomes" id="UP000824189"/>
    </source>
</evidence>
<organism evidence="12 13">
    <name type="scientific">Candidatus Corynebacterium gallistercoris</name>
    <dbReference type="NCBI Taxonomy" id="2838530"/>
    <lineage>
        <taxon>Bacteria</taxon>
        <taxon>Bacillati</taxon>
        <taxon>Actinomycetota</taxon>
        <taxon>Actinomycetes</taxon>
        <taxon>Mycobacteriales</taxon>
        <taxon>Corynebacteriaceae</taxon>
        <taxon>Corynebacterium</taxon>
    </lineage>
</organism>
<feature type="transmembrane region" description="Helical" evidence="9">
    <location>
        <begin position="63"/>
        <end position="84"/>
    </location>
</feature>
<keyword evidence="6 9" id="KW-1133">Transmembrane helix</keyword>
<feature type="compositionally biased region" description="Polar residues" evidence="8">
    <location>
        <begin position="352"/>
        <end position="365"/>
    </location>
</feature>
<dbReference type="SUPFAM" id="SSF52540">
    <property type="entry name" value="P-loop containing nucleoside triphosphate hydrolases"/>
    <property type="match status" value="2"/>
</dbReference>
<dbReference type="Gene3D" id="3.40.50.300">
    <property type="entry name" value="P-loop containing nucleotide triphosphate hydrolases"/>
    <property type="match status" value="2"/>
</dbReference>
<proteinExistence type="predicted"/>